<feature type="transmembrane region" description="Helical" evidence="1">
    <location>
        <begin position="810"/>
        <end position="831"/>
    </location>
</feature>
<keyword evidence="1" id="KW-0472">Membrane</keyword>
<dbReference type="AlphaFoldDB" id="A0A6H5IGW9"/>
<keyword evidence="1" id="KW-1133">Transmembrane helix</keyword>
<protein>
    <submittedName>
        <fullName evidence="2">Uncharacterized protein</fullName>
    </submittedName>
</protein>
<organism evidence="2 3">
    <name type="scientific">Trichogramma brassicae</name>
    <dbReference type="NCBI Taxonomy" id="86971"/>
    <lineage>
        <taxon>Eukaryota</taxon>
        <taxon>Metazoa</taxon>
        <taxon>Ecdysozoa</taxon>
        <taxon>Arthropoda</taxon>
        <taxon>Hexapoda</taxon>
        <taxon>Insecta</taxon>
        <taxon>Pterygota</taxon>
        <taxon>Neoptera</taxon>
        <taxon>Endopterygota</taxon>
        <taxon>Hymenoptera</taxon>
        <taxon>Apocrita</taxon>
        <taxon>Proctotrupomorpha</taxon>
        <taxon>Chalcidoidea</taxon>
        <taxon>Trichogrammatidae</taxon>
        <taxon>Trichogramma</taxon>
    </lineage>
</organism>
<keyword evidence="3" id="KW-1185">Reference proteome</keyword>
<gene>
    <name evidence="2" type="ORF">TBRA_LOCUS6887</name>
</gene>
<dbReference type="Proteomes" id="UP000479190">
    <property type="component" value="Unassembled WGS sequence"/>
</dbReference>
<proteinExistence type="predicted"/>
<name>A0A6H5IGW9_9HYME</name>
<dbReference type="EMBL" id="CADCXV010000765">
    <property type="protein sequence ID" value="CAB0034989.1"/>
    <property type="molecule type" value="Genomic_DNA"/>
</dbReference>
<evidence type="ECO:0000313" key="2">
    <source>
        <dbReference type="EMBL" id="CAB0034989.1"/>
    </source>
</evidence>
<sequence length="938" mass="105987">MRPFPARYSGSGCTCIRTHTHTHTHRFAQRRRYCARAMCRKEEQRSAESERQVLSAYNTSSSGALQEQAKKSSAQYVYAFIHKTLVVSQFVRSALLSGKFEFVRVMYKYTYTLRPSKNLRRRCVLYERELRRAQIVIEPNLYAEKGLGDRIASWRPKFAGGNLRNVVVYVLRRSFRERVEPATARDGQPEAMCVYSDDVAMTKLQRASRRSIRSSWIRFMESATSHPCSGSSFAVRRVKRSRSGPNRRFTQPIKLCNLLTLIGRLRVARDIKVVAMAPRVHSWMPTITRSHFVKTPTPLCAASQTTQDATRMCNSEREKYKTNSILYLGSVACRTKLSRAPRSLLLLLLLLLLLPGRISFCSALVSQTLIRGHLRTTAIPIRCCTCRDQRPQVSFPCLAIPTAVSSKNFDTCGSLHKEPVCDLVLLLLYVLLFLQWETARVDAARRINLLNLQLYAINIFSSEADGQKVGEKEPNLSPSIAVLRQVGNSKAHIYTRVLAAAQRSGPKRILSRGRVARIEKTIEQSKVKKSKYRSVAAGKACSGGTTHTRVPDADKIYPSCRARTTRSTGRRSRRGSASTKFFNNYRLIYQTKTDLASTRHTTITDHWSRHMTRTRMSKILKLYRAAYARGQITAANAIGTIADRGAKRERCYIAALYTYEGARRTRSSIVPRAAAGLRVGAEHRRASSVHPRAFFLAAAAAVHVAQLLLRNGEIARLRRATGYQATQPPPRQRRRGSESFLWHPSERFLLGRETDGSRSLSISRYSDWPESEVVATSTANQFYPRRLERMYTRDVCRTASHCTYQIRIHFLMPLALPVLIIYISACTRFKAVNYSINSMRRRTVSDGEGASSVANRPVVPASNRTLPAPILRRSVVPSLYGYITARRSKCSFPRNSSFRSCLTYTYSGYHRYLVYGIRALESASCGSSSYSSSLDSAI</sequence>
<reference evidence="2 3" key="1">
    <citation type="submission" date="2020-02" db="EMBL/GenBank/DDBJ databases">
        <authorList>
            <person name="Ferguson B K."/>
        </authorList>
    </citation>
    <scope>NUCLEOTIDE SEQUENCE [LARGE SCALE GENOMIC DNA]</scope>
</reference>
<accession>A0A6H5IGW9</accession>
<evidence type="ECO:0000256" key="1">
    <source>
        <dbReference type="SAM" id="Phobius"/>
    </source>
</evidence>
<evidence type="ECO:0000313" key="3">
    <source>
        <dbReference type="Proteomes" id="UP000479190"/>
    </source>
</evidence>
<keyword evidence="1" id="KW-0812">Transmembrane</keyword>